<feature type="transmembrane region" description="Helical" evidence="1">
    <location>
        <begin position="38"/>
        <end position="56"/>
    </location>
</feature>
<sequence>MNFFESNKRSVAKAISWRFLATVFTFGYSYYLTRSFGLSVRLTVAVTLFGLLTYYIHERIWNAISWGREDREE</sequence>
<evidence type="ECO:0000313" key="4">
    <source>
        <dbReference type="Proteomes" id="UP000229098"/>
    </source>
</evidence>
<dbReference type="InterPro" id="IPR018638">
    <property type="entry name" value="DUF2061_membrane"/>
</dbReference>
<evidence type="ECO:0000259" key="2">
    <source>
        <dbReference type="Pfam" id="PF09834"/>
    </source>
</evidence>
<dbReference type="Pfam" id="PF09834">
    <property type="entry name" value="DUF2061"/>
    <property type="match status" value="1"/>
</dbReference>
<evidence type="ECO:0000313" key="3">
    <source>
        <dbReference type="EMBL" id="PJE64174.1"/>
    </source>
</evidence>
<gene>
    <name evidence="3" type="ORF">COU90_03670</name>
</gene>
<feature type="transmembrane region" description="Helical" evidence="1">
    <location>
        <begin position="12"/>
        <end position="32"/>
    </location>
</feature>
<organism evidence="3 4">
    <name type="scientific">Candidatus Ryanbacteria bacterium CG10_big_fil_rev_8_21_14_0_10_43_42</name>
    <dbReference type="NCBI Taxonomy" id="1974864"/>
    <lineage>
        <taxon>Bacteria</taxon>
        <taxon>Candidatus Ryaniibacteriota</taxon>
    </lineage>
</organism>
<keyword evidence="1" id="KW-0472">Membrane</keyword>
<name>A0A2M8KW66_9BACT</name>
<reference evidence="4" key="1">
    <citation type="submission" date="2017-09" db="EMBL/GenBank/DDBJ databases">
        <title>Depth-based differentiation of microbial function through sediment-hosted aquifers and enrichment of novel symbionts in the deep terrestrial subsurface.</title>
        <authorList>
            <person name="Probst A.J."/>
            <person name="Ladd B."/>
            <person name="Jarett J.K."/>
            <person name="Geller-Mcgrath D.E."/>
            <person name="Sieber C.M.K."/>
            <person name="Emerson J.B."/>
            <person name="Anantharaman K."/>
            <person name="Thomas B.C."/>
            <person name="Malmstrom R."/>
            <person name="Stieglmeier M."/>
            <person name="Klingl A."/>
            <person name="Woyke T."/>
            <person name="Ryan C.M."/>
            <person name="Banfield J.F."/>
        </authorList>
    </citation>
    <scope>NUCLEOTIDE SEQUENCE [LARGE SCALE GENOMIC DNA]</scope>
</reference>
<dbReference type="Proteomes" id="UP000229098">
    <property type="component" value="Unassembled WGS sequence"/>
</dbReference>
<keyword evidence="1" id="KW-0812">Transmembrane</keyword>
<dbReference type="EMBL" id="PFEF01000008">
    <property type="protein sequence ID" value="PJE64174.1"/>
    <property type="molecule type" value="Genomic_DNA"/>
</dbReference>
<accession>A0A2M8KW66</accession>
<protein>
    <recommendedName>
        <fullName evidence="2">DUF2061 domain-containing protein</fullName>
    </recommendedName>
</protein>
<proteinExistence type="predicted"/>
<keyword evidence="1" id="KW-1133">Transmembrane helix</keyword>
<evidence type="ECO:0000256" key="1">
    <source>
        <dbReference type="SAM" id="Phobius"/>
    </source>
</evidence>
<feature type="domain" description="DUF2061" evidence="2">
    <location>
        <begin position="11"/>
        <end position="62"/>
    </location>
</feature>
<comment type="caution">
    <text evidence="3">The sequence shown here is derived from an EMBL/GenBank/DDBJ whole genome shotgun (WGS) entry which is preliminary data.</text>
</comment>
<dbReference type="AlphaFoldDB" id="A0A2M8KW66"/>